<dbReference type="SMART" id="SM00220">
    <property type="entry name" value="S_TKc"/>
    <property type="match status" value="1"/>
</dbReference>
<dbReference type="HAMAP" id="MF_00051">
    <property type="entry name" value="SHMT"/>
    <property type="match status" value="1"/>
</dbReference>
<dbReference type="InterPro" id="IPR049943">
    <property type="entry name" value="Ser_HO-MeTrfase-like"/>
</dbReference>
<gene>
    <name evidence="14" type="ORF">CA3LBN_003984</name>
</gene>
<keyword evidence="10" id="KW-0809">Transit peptide</keyword>
<dbReference type="InterPro" id="IPR000719">
    <property type="entry name" value="Prot_kinase_dom"/>
</dbReference>
<evidence type="ECO:0000256" key="11">
    <source>
        <dbReference type="ARBA" id="ARBA00023128"/>
    </source>
</evidence>
<evidence type="ECO:0000256" key="6">
    <source>
        <dbReference type="ARBA" id="ARBA00006376"/>
    </source>
</evidence>
<evidence type="ECO:0000313" key="15">
    <source>
        <dbReference type="Proteomes" id="UP000825434"/>
    </source>
</evidence>
<dbReference type="InterPro" id="IPR015421">
    <property type="entry name" value="PyrdxlP-dep_Trfase_major"/>
</dbReference>
<dbReference type="SUPFAM" id="SSF53383">
    <property type="entry name" value="PLP-dependent transferases"/>
    <property type="match status" value="1"/>
</dbReference>
<keyword evidence="7 12" id="KW-0554">One-carbon metabolism</keyword>
<dbReference type="InterPro" id="IPR015424">
    <property type="entry name" value="PyrdxlP-dep_Trfase"/>
</dbReference>
<comment type="function">
    <text evidence="3 12">Interconversion of serine and glycine.</text>
</comment>
<dbReference type="Proteomes" id="UP000825434">
    <property type="component" value="Chromosome 5"/>
</dbReference>
<evidence type="ECO:0000313" key="14">
    <source>
        <dbReference type="EMBL" id="QWU89636.1"/>
    </source>
</evidence>
<dbReference type="InterPro" id="IPR019798">
    <property type="entry name" value="Ser_HO-MeTrfase_PLP_BS"/>
</dbReference>
<dbReference type="InterPro" id="IPR008271">
    <property type="entry name" value="Ser/Thr_kinase_AS"/>
</dbReference>
<dbReference type="PROSITE" id="PS00096">
    <property type="entry name" value="SHMT"/>
    <property type="match status" value="1"/>
</dbReference>
<organism evidence="14 15">
    <name type="scientific">Candidozyma haemuli</name>
    <dbReference type="NCBI Taxonomy" id="45357"/>
    <lineage>
        <taxon>Eukaryota</taxon>
        <taxon>Fungi</taxon>
        <taxon>Dikarya</taxon>
        <taxon>Ascomycota</taxon>
        <taxon>Saccharomycotina</taxon>
        <taxon>Pichiomycetes</taxon>
        <taxon>Metschnikowiaceae</taxon>
        <taxon>Candidozyma</taxon>
    </lineage>
</organism>
<evidence type="ECO:0000256" key="7">
    <source>
        <dbReference type="ARBA" id="ARBA00022563"/>
    </source>
</evidence>
<sequence length="761" mass="85040">MFSRDTLVYRPAAGVSGSVEIWKTSHGVKYAVKTYHEKEPHESRKEYHTRVLYEYELLKSLDHEGFYVPQKHTISWTGSTVSMYMEAGSMDMARLLRHQKQGDFSVAENLCYWKQLVSAIAYLHSRGLAHRDIKLENMVLSETGRLKVVDMATVTESDSAIGIVGSPKYMAPEMVSSIKYDGMKADIWSLGVVLVYFATKRFVWKTAHLSDERYKAWLDGSEDVFSVLPGRLKDFVSSLLAVDPSERFSIEALQEQAIYSKLPWSFPTFPQPPGMLSRSFRAIQRQTLSVRTYALSAKAQGLISKSVQEVDPEMASILQQERDRQRNSITLIPSENFTSKAVMDLLGSEMQNKYSEGYPGERYYGGNEIIDKAESLCRQRALEAFDLDPEQWGVNVQPLSGAPANLYAYSAVLEVGDRIMGLDLPHGGHLSHGYQTPNAKISYISKYFQTMPYRLDEETGLIDYDTLEKNALLFRPKVIVAGASAYSRVIDYKRMREIADKVGAYILSDMAHISGLVSAGVTASPFPYSDIVTTTTHKSLRGPRGAMIFFRKGIRKVTKKGKEIPYDLERKINFSVFPAHQGGPHNHTISALAVALKQCQYPEYKQYQQEVVDNAKAFAAALEDKGFDLVSNGTDTHLILVDLRSKKIDGARVEKVLEHVNIAANKNTVPGDKSALFPSGLRVGTPAMTTRGFGPEEFAKVAEYFQKAVDIAIKLKAQEQGSVAKELMASFKQIVEQSEEVKALDAEVQAWAAQFPVPGDL</sequence>
<protein>
    <recommendedName>
        <fullName evidence="12">Serine hydroxymethyltransferase</fullName>
        <ecNumber evidence="12">2.1.2.1</ecNumber>
    </recommendedName>
</protein>
<dbReference type="InterPro" id="IPR001085">
    <property type="entry name" value="Ser_HO-MeTrfase"/>
</dbReference>
<reference evidence="14 15" key="1">
    <citation type="submission" date="2021-06" db="EMBL/GenBank/DDBJ databases">
        <title>Candida outbreak in Lebanon.</title>
        <authorList>
            <person name="Finianos M."/>
        </authorList>
    </citation>
    <scope>NUCLEOTIDE SEQUENCE [LARGE SCALE GENOMIC DNA]</scope>
    <source>
        <strain evidence="14">CA3LBN</strain>
    </source>
</reference>
<evidence type="ECO:0000256" key="2">
    <source>
        <dbReference type="ARBA" id="ARBA00001933"/>
    </source>
</evidence>
<evidence type="ECO:0000256" key="5">
    <source>
        <dbReference type="ARBA" id="ARBA00004777"/>
    </source>
</evidence>
<evidence type="ECO:0000256" key="1">
    <source>
        <dbReference type="ARBA" id="ARBA00001528"/>
    </source>
</evidence>
<dbReference type="PANTHER" id="PTHR11680:SF57">
    <property type="entry name" value="SERINE HYDROXYMETHYLTRANSFERASE, MITOCHONDRIAL"/>
    <property type="match status" value="1"/>
</dbReference>
<dbReference type="Gene3D" id="3.90.1150.10">
    <property type="entry name" value="Aspartate Aminotransferase, domain 1"/>
    <property type="match status" value="1"/>
</dbReference>
<comment type="cofactor">
    <cofactor evidence="2 12">
        <name>pyridoxal 5'-phosphate</name>
        <dbReference type="ChEBI" id="CHEBI:597326"/>
    </cofactor>
</comment>
<dbReference type="InterPro" id="IPR015422">
    <property type="entry name" value="PyrdxlP-dep_Trfase_small"/>
</dbReference>
<dbReference type="Gene3D" id="1.10.510.10">
    <property type="entry name" value="Transferase(Phosphotransferase) domain 1"/>
    <property type="match status" value="1"/>
</dbReference>
<evidence type="ECO:0000256" key="8">
    <source>
        <dbReference type="ARBA" id="ARBA00022679"/>
    </source>
</evidence>
<dbReference type="Pfam" id="PF00069">
    <property type="entry name" value="Pkinase"/>
    <property type="match status" value="1"/>
</dbReference>
<dbReference type="PROSITE" id="PS00108">
    <property type="entry name" value="PROTEIN_KINASE_ST"/>
    <property type="match status" value="1"/>
</dbReference>
<evidence type="ECO:0000256" key="4">
    <source>
        <dbReference type="ARBA" id="ARBA00004173"/>
    </source>
</evidence>
<dbReference type="SUPFAM" id="SSF56112">
    <property type="entry name" value="Protein kinase-like (PK-like)"/>
    <property type="match status" value="1"/>
</dbReference>
<evidence type="ECO:0000256" key="10">
    <source>
        <dbReference type="ARBA" id="ARBA00022946"/>
    </source>
</evidence>
<dbReference type="PROSITE" id="PS50011">
    <property type="entry name" value="PROTEIN_KINASE_DOM"/>
    <property type="match status" value="1"/>
</dbReference>
<evidence type="ECO:0000256" key="3">
    <source>
        <dbReference type="ARBA" id="ARBA00002224"/>
    </source>
</evidence>
<proteinExistence type="inferred from homology"/>
<comment type="pathway">
    <text evidence="5 12">One-carbon metabolism; tetrahydrofolate interconversion.</text>
</comment>
<feature type="domain" description="Protein kinase" evidence="13">
    <location>
        <begin position="5"/>
        <end position="259"/>
    </location>
</feature>
<comment type="subcellular location">
    <subcellularLocation>
        <location evidence="4">Mitochondrion</location>
    </subcellularLocation>
</comment>
<evidence type="ECO:0000256" key="9">
    <source>
        <dbReference type="ARBA" id="ARBA00022898"/>
    </source>
</evidence>
<evidence type="ECO:0000259" key="13">
    <source>
        <dbReference type="PROSITE" id="PS50011"/>
    </source>
</evidence>
<dbReference type="InterPro" id="IPR039429">
    <property type="entry name" value="SHMT-like_dom"/>
</dbReference>
<keyword evidence="8 12" id="KW-0808">Transferase</keyword>
<keyword evidence="11" id="KW-0496">Mitochondrion</keyword>
<dbReference type="Pfam" id="PF00464">
    <property type="entry name" value="SHMT"/>
    <property type="match status" value="1"/>
</dbReference>
<dbReference type="NCBIfam" id="NF000586">
    <property type="entry name" value="PRK00011.1"/>
    <property type="match status" value="1"/>
</dbReference>
<keyword evidence="9 12" id="KW-0663">Pyridoxal phosphate</keyword>
<keyword evidence="15" id="KW-1185">Reference proteome</keyword>
<accession>A0ABX8IFL6</accession>
<name>A0ABX8IFL6_9ASCO</name>
<comment type="similarity">
    <text evidence="6 12">Belongs to the SHMT family.</text>
</comment>
<dbReference type="EMBL" id="CP076665">
    <property type="protein sequence ID" value="QWU89636.1"/>
    <property type="molecule type" value="Genomic_DNA"/>
</dbReference>
<dbReference type="InterPro" id="IPR011009">
    <property type="entry name" value="Kinase-like_dom_sf"/>
</dbReference>
<comment type="catalytic activity">
    <reaction evidence="1 12">
        <text>(6R)-5,10-methylene-5,6,7,8-tetrahydrofolate + glycine + H2O = (6S)-5,6,7,8-tetrahydrofolate + L-serine</text>
        <dbReference type="Rhea" id="RHEA:15481"/>
        <dbReference type="ChEBI" id="CHEBI:15377"/>
        <dbReference type="ChEBI" id="CHEBI:15636"/>
        <dbReference type="ChEBI" id="CHEBI:33384"/>
        <dbReference type="ChEBI" id="CHEBI:57305"/>
        <dbReference type="ChEBI" id="CHEBI:57453"/>
        <dbReference type="EC" id="2.1.2.1"/>
    </reaction>
</comment>
<dbReference type="Gene3D" id="3.40.640.10">
    <property type="entry name" value="Type I PLP-dependent aspartate aminotransferase-like (Major domain)"/>
    <property type="match status" value="1"/>
</dbReference>
<dbReference type="PANTHER" id="PTHR11680">
    <property type="entry name" value="SERINE HYDROXYMETHYLTRANSFERASE"/>
    <property type="match status" value="1"/>
</dbReference>
<evidence type="ECO:0000256" key="12">
    <source>
        <dbReference type="RuleBase" id="RU000585"/>
    </source>
</evidence>
<dbReference type="EC" id="2.1.2.1" evidence="12"/>
<dbReference type="CDD" id="cd00378">
    <property type="entry name" value="SHMT"/>
    <property type="match status" value="1"/>
</dbReference>